<dbReference type="OMA" id="SSGYVWR"/>
<keyword evidence="11 13" id="KW-0443">Lipid metabolism</keyword>
<dbReference type="InterPro" id="IPR001423">
    <property type="entry name" value="LysoPLipase_patatin_CS"/>
</dbReference>
<dbReference type="GO" id="GO:0016042">
    <property type="term" value="P:lipid catabolic process"/>
    <property type="evidence" value="ECO:0007669"/>
    <property type="project" value="UniProtKB-UniRule"/>
</dbReference>
<dbReference type="PANTHER" id="PTHR14226:SF29">
    <property type="entry name" value="NEUROPATHY TARGET ESTERASE SWS"/>
    <property type="match status" value="1"/>
</dbReference>
<evidence type="ECO:0000256" key="2">
    <source>
        <dbReference type="ARBA" id="ARBA00006636"/>
    </source>
</evidence>
<dbReference type="InterPro" id="IPR000595">
    <property type="entry name" value="cNMP-bd_dom"/>
</dbReference>
<accession>A0A1M2VWT4</accession>
<evidence type="ECO:0000256" key="13">
    <source>
        <dbReference type="PROSITE-ProRule" id="PRU01161"/>
    </source>
</evidence>
<dbReference type="InterPro" id="IPR050301">
    <property type="entry name" value="NTE"/>
</dbReference>
<keyword evidence="9 13" id="KW-0442">Lipid degradation</keyword>
<evidence type="ECO:0000256" key="9">
    <source>
        <dbReference type="ARBA" id="ARBA00022963"/>
    </source>
</evidence>
<feature type="compositionally biased region" description="Basic and acidic residues" evidence="15">
    <location>
        <begin position="385"/>
        <end position="401"/>
    </location>
</feature>
<dbReference type="Pfam" id="PF01734">
    <property type="entry name" value="Patatin"/>
    <property type="match status" value="1"/>
</dbReference>
<evidence type="ECO:0000256" key="12">
    <source>
        <dbReference type="ARBA" id="ARBA00023136"/>
    </source>
</evidence>
<evidence type="ECO:0000256" key="1">
    <source>
        <dbReference type="ARBA" id="ARBA00004586"/>
    </source>
</evidence>
<feature type="short sequence motif" description="GXSXG" evidence="13">
    <location>
        <begin position="886"/>
        <end position="890"/>
    </location>
</feature>
<dbReference type="AlphaFoldDB" id="A0A1M2VWT4"/>
<dbReference type="Gene3D" id="2.60.120.10">
    <property type="entry name" value="Jelly Rolls"/>
    <property type="match status" value="2"/>
</dbReference>
<dbReference type="PROSITE" id="PS50042">
    <property type="entry name" value="CNMP_BINDING_3"/>
    <property type="match status" value="1"/>
</dbReference>
<feature type="region of interest" description="Disordered" evidence="15">
    <location>
        <begin position="382"/>
        <end position="422"/>
    </location>
</feature>
<comment type="caution">
    <text evidence="18">The sequence shown here is derived from an EMBL/GenBank/DDBJ whole genome shotgun (WGS) entry which is preliminary data.</text>
</comment>
<feature type="short sequence motif" description="DGA/G" evidence="13">
    <location>
        <begin position="1006"/>
        <end position="1008"/>
    </location>
</feature>
<evidence type="ECO:0000256" key="8">
    <source>
        <dbReference type="ARBA" id="ARBA00022824"/>
    </source>
</evidence>
<comment type="similarity">
    <text evidence="2 14">Belongs to the NTE family.</text>
</comment>
<dbReference type="PROSITE" id="PS51635">
    <property type="entry name" value="PNPLA"/>
    <property type="match status" value="1"/>
</dbReference>
<feature type="active site" description="Proton acceptor" evidence="13">
    <location>
        <position position="1006"/>
    </location>
</feature>
<dbReference type="Pfam" id="PF24179">
    <property type="entry name" value="NTE_Ploop"/>
    <property type="match status" value="1"/>
</dbReference>
<dbReference type="SUPFAM" id="SSF51206">
    <property type="entry name" value="cAMP-binding domain-like"/>
    <property type="match status" value="2"/>
</dbReference>
<evidence type="ECO:0000256" key="15">
    <source>
        <dbReference type="SAM" id="MobiDB-lite"/>
    </source>
</evidence>
<dbReference type="InterPro" id="IPR018490">
    <property type="entry name" value="cNMP-bd_dom_sf"/>
</dbReference>
<feature type="region of interest" description="Disordered" evidence="15">
    <location>
        <begin position="148"/>
        <end position="172"/>
    </location>
</feature>
<feature type="region of interest" description="Disordered" evidence="15">
    <location>
        <begin position="271"/>
        <end position="299"/>
    </location>
</feature>
<comment type="subcellular location">
    <subcellularLocation>
        <location evidence="1 14">Endoplasmic reticulum membrane</location>
    </subcellularLocation>
</comment>
<dbReference type="Pfam" id="PF00027">
    <property type="entry name" value="cNMP_binding"/>
    <property type="match status" value="1"/>
</dbReference>
<dbReference type="EC" id="3.1.1.5" evidence="3 14"/>
<evidence type="ECO:0000259" key="16">
    <source>
        <dbReference type="PROSITE" id="PS50042"/>
    </source>
</evidence>
<evidence type="ECO:0000313" key="18">
    <source>
        <dbReference type="EMBL" id="OJT12038.1"/>
    </source>
</evidence>
<dbReference type="EMBL" id="MNAD01000537">
    <property type="protein sequence ID" value="OJT12038.1"/>
    <property type="molecule type" value="Genomic_DNA"/>
</dbReference>
<keyword evidence="7 13" id="KW-0378">Hydrolase</keyword>
<comment type="catalytic activity">
    <reaction evidence="14">
        <text>a 1-acyl-sn-glycero-3-phosphocholine + H2O = sn-glycerol 3-phosphocholine + a fatty acid + H(+)</text>
        <dbReference type="Rhea" id="RHEA:15177"/>
        <dbReference type="ChEBI" id="CHEBI:15377"/>
        <dbReference type="ChEBI" id="CHEBI:15378"/>
        <dbReference type="ChEBI" id="CHEBI:16870"/>
        <dbReference type="ChEBI" id="CHEBI:28868"/>
        <dbReference type="ChEBI" id="CHEBI:58168"/>
        <dbReference type="EC" id="3.1.1.5"/>
    </reaction>
</comment>
<feature type="region of interest" description="Disordered" evidence="15">
    <location>
        <begin position="1142"/>
        <end position="1161"/>
    </location>
</feature>
<name>A0A1M2VWT4_TRAPU</name>
<evidence type="ECO:0000259" key="17">
    <source>
        <dbReference type="PROSITE" id="PS51635"/>
    </source>
</evidence>
<feature type="active site" description="Nucleophile" evidence="13">
    <location>
        <position position="888"/>
    </location>
</feature>
<keyword evidence="19" id="KW-1185">Reference proteome</keyword>
<dbReference type="GO" id="GO:0005789">
    <property type="term" value="C:endoplasmic reticulum membrane"/>
    <property type="evidence" value="ECO:0007669"/>
    <property type="project" value="UniProtKB-SubCell"/>
</dbReference>
<evidence type="ECO:0000256" key="6">
    <source>
        <dbReference type="ARBA" id="ARBA00022737"/>
    </source>
</evidence>
<dbReference type="SUPFAM" id="SSF52151">
    <property type="entry name" value="FabD/lysophospholipase-like"/>
    <property type="match status" value="1"/>
</dbReference>
<sequence length="1161" mass="126848">MALTWVHPAVGQRLVKCGPLEYLRVVFPLPEHQPTPTPLAGPRSTTALLPALRKTAPSLLSLLKRSNGSRRSSPRRLPISSKAVILTRFSRVTFNAAHNYLGLTTEVLRTEKAINDIACHPLPQSFYEGGLRQLRQRFDGVSIASDSDSESDYFSYPPSQNPSSKSSLFDGLKKAPKATPGVKYSPATPLKVHGSRHFVQAGDLLTSAGHNGEGPWPMARMFSTFVMPTPRQEHAPGQDVNVQRLATDEFDLREEVMSCIAKSIGLIQPPISGDESVEASPAFPPSNGRHPSSPAGASASAFRSSFGSLSLLELGDDASSSRTESSSSVFADGYLSNLDNEVEILYFPAGSILAKAGERNTGLFYVIDGFLDMILPVEDNSSQADKAKKQEDVQEPERPPLRSEFSSAGRPESTQAGRAGKINKDKSQKPLFTVKPGGIAGYLSSLCQTASYMDIVAKTDTYVGYLPSPALERLLERRPIVLLTLAKRLISLLSPIVLHIDRALDWVQVDAGQVLWRPEDDSDSFYIVINGRLRAITEKESGAITITAEYGQGDTVGELDVITSSPRRNTVHAIRDTELIRMPQTLFNAISSRNPKTTAQLLRMIASRVRSELDTSTKHITAERASGNINLKNVAILPVSRNIPIDTFARKLHAALEGVGAPTAFLNQASVSDHLGRHAFTRMGKLKAAGWLAEQEQKYRIVLYVADSAVSSSWTQTCIRQADSVMVVGMGEDPSLGEYERLLLSLKTTARKELVLLHPDRSVVPGSTREWLKIRPWVHRHIHIELPGINPSVARAPAAPQDPAAVIALKKMKDRVQSEIQKYRGARSDPRPQRPPHASDFARLARRICGKSIGLVLGGGGARGISHLGVLRALEDYGIPVDHIGGTSIGALIGGLYAREGDIISSSGRAKQFSGRMGNIWRMLSDVTYPIVAYTTGHEFNRSIYKAFYDLHIEDMWLPFFCNSTNINASRMEIHETGYAWRFIRASMTLVGLLPPLCDNGNMLVDGGYVDNLPVSAMMAMGASAVIASDVGSLDDNSPRNFGDSVSGVWLFINRWNPFSNARSIPAITELQQRLAYVSSVKTLEEAKVAGGCLYMQMPVQEYGTLQFGKFEEIQKKGYHAALAFLEKFDAEGRLPSAFVGEASKPASGRTRGRSARRNSI</sequence>
<protein>
    <recommendedName>
        <fullName evidence="4 14">Lysophospholipase NTE1</fullName>
        <ecNumber evidence="3 14">3.1.1.5</ecNumber>
    </recommendedName>
    <alternativeName>
        <fullName evidence="14">Intracellular phospholipase B</fullName>
    </alternativeName>
</protein>
<evidence type="ECO:0000256" key="3">
    <source>
        <dbReference type="ARBA" id="ARBA00013274"/>
    </source>
</evidence>
<dbReference type="InterPro" id="IPR056556">
    <property type="entry name" value="NTE1_P-loop_dom"/>
</dbReference>
<dbReference type="GO" id="GO:0046470">
    <property type="term" value="P:phosphatidylcholine metabolic process"/>
    <property type="evidence" value="ECO:0007669"/>
    <property type="project" value="InterPro"/>
</dbReference>
<feature type="short sequence motif" description="GXGXXG" evidence="13">
    <location>
        <begin position="859"/>
        <end position="864"/>
    </location>
</feature>
<evidence type="ECO:0000256" key="14">
    <source>
        <dbReference type="RuleBase" id="RU362043"/>
    </source>
</evidence>
<dbReference type="InterPro" id="IPR002641">
    <property type="entry name" value="PNPLA_dom"/>
</dbReference>
<evidence type="ECO:0000256" key="7">
    <source>
        <dbReference type="ARBA" id="ARBA00022801"/>
    </source>
</evidence>
<dbReference type="PANTHER" id="PTHR14226">
    <property type="entry name" value="NEUROPATHY TARGET ESTERASE/SWISS CHEESE D.MELANOGASTER"/>
    <property type="match status" value="1"/>
</dbReference>
<dbReference type="InterPro" id="IPR014710">
    <property type="entry name" value="RmlC-like_jellyroll"/>
</dbReference>
<dbReference type="CDD" id="cd00038">
    <property type="entry name" value="CAP_ED"/>
    <property type="match status" value="2"/>
</dbReference>
<dbReference type="InterPro" id="IPR016035">
    <property type="entry name" value="Acyl_Trfase/lysoPLipase"/>
</dbReference>
<evidence type="ECO:0000256" key="11">
    <source>
        <dbReference type="ARBA" id="ARBA00023098"/>
    </source>
</evidence>
<keyword evidence="5" id="KW-0812">Transmembrane</keyword>
<feature type="compositionally biased region" description="Basic residues" evidence="15">
    <location>
        <begin position="1151"/>
        <end position="1161"/>
    </location>
</feature>
<dbReference type="Proteomes" id="UP000184267">
    <property type="component" value="Unassembled WGS sequence"/>
</dbReference>
<evidence type="ECO:0000313" key="19">
    <source>
        <dbReference type="Proteomes" id="UP000184267"/>
    </source>
</evidence>
<keyword evidence="10" id="KW-1133">Transmembrane helix</keyword>
<reference evidence="18 19" key="1">
    <citation type="submission" date="2016-10" db="EMBL/GenBank/DDBJ databases">
        <title>Genome sequence of the basidiomycete white-rot fungus Trametes pubescens.</title>
        <authorList>
            <person name="Makela M.R."/>
            <person name="Granchi Z."/>
            <person name="Peng M."/>
            <person name="De Vries R.P."/>
            <person name="Grigoriev I."/>
            <person name="Riley R."/>
            <person name="Hilden K."/>
        </authorList>
    </citation>
    <scope>NUCLEOTIDE SEQUENCE [LARGE SCALE GENOMIC DNA]</scope>
    <source>
        <strain evidence="18 19">FBCC735</strain>
    </source>
</reference>
<evidence type="ECO:0000256" key="5">
    <source>
        <dbReference type="ARBA" id="ARBA00022692"/>
    </source>
</evidence>
<dbReference type="OrthoDB" id="421051at2759"/>
<dbReference type="GO" id="GO:0004622">
    <property type="term" value="F:phosphatidylcholine lysophospholipase activity"/>
    <property type="evidence" value="ECO:0007669"/>
    <property type="project" value="UniProtKB-EC"/>
</dbReference>
<comment type="function">
    <text evidence="14">Intracellular phospholipase B that catalyzes the double deacylation of phosphatidylcholine (PC) to glycerophosphocholine (GroPCho). Plays an important role in membrane lipid homeostasis.</text>
</comment>
<gene>
    <name evidence="18" type="ORF">TRAPUB_11411</name>
</gene>
<proteinExistence type="inferred from homology"/>
<keyword evidence="6" id="KW-0677">Repeat</keyword>
<feature type="domain" description="PNPLA" evidence="17">
    <location>
        <begin position="855"/>
        <end position="1019"/>
    </location>
</feature>
<dbReference type="STRING" id="154538.A0A1M2VWT4"/>
<feature type="domain" description="Cyclic nucleotide-binding" evidence="16">
    <location>
        <begin position="488"/>
        <end position="590"/>
    </location>
</feature>
<feature type="compositionally biased region" description="Low complexity" evidence="15">
    <location>
        <begin position="288"/>
        <end position="299"/>
    </location>
</feature>
<evidence type="ECO:0000256" key="4">
    <source>
        <dbReference type="ARBA" id="ARBA00018317"/>
    </source>
</evidence>
<dbReference type="PROSITE" id="PS01237">
    <property type="entry name" value="UPF0028"/>
    <property type="match status" value="1"/>
</dbReference>
<organism evidence="18 19">
    <name type="scientific">Trametes pubescens</name>
    <name type="common">White-rot fungus</name>
    <dbReference type="NCBI Taxonomy" id="154538"/>
    <lineage>
        <taxon>Eukaryota</taxon>
        <taxon>Fungi</taxon>
        <taxon>Dikarya</taxon>
        <taxon>Basidiomycota</taxon>
        <taxon>Agaricomycotina</taxon>
        <taxon>Agaricomycetes</taxon>
        <taxon>Polyporales</taxon>
        <taxon>Polyporaceae</taxon>
        <taxon>Trametes</taxon>
    </lineage>
</organism>
<keyword evidence="12" id="KW-0472">Membrane</keyword>
<dbReference type="FunFam" id="3.40.1090.10:FF:000007">
    <property type="entry name" value="Lysophospholipase NTE1"/>
    <property type="match status" value="1"/>
</dbReference>
<dbReference type="SMART" id="SM00100">
    <property type="entry name" value="cNMP"/>
    <property type="match status" value="1"/>
</dbReference>
<keyword evidence="8 14" id="KW-0256">Endoplasmic reticulum</keyword>
<evidence type="ECO:0000256" key="10">
    <source>
        <dbReference type="ARBA" id="ARBA00022989"/>
    </source>
</evidence>
<dbReference type="Gene3D" id="3.40.1090.10">
    <property type="entry name" value="Cytosolic phospholipase A2 catalytic domain"/>
    <property type="match status" value="2"/>
</dbReference>